<dbReference type="InterPro" id="IPR011010">
    <property type="entry name" value="DNA_brk_join_enz"/>
</dbReference>
<dbReference type="SUPFAM" id="SSF56349">
    <property type="entry name" value="DNA breaking-rejoining enzymes"/>
    <property type="match status" value="1"/>
</dbReference>
<dbReference type="AlphaFoldDB" id="A0A2R6A6B7"/>
<dbReference type="PROSITE" id="PS51898">
    <property type="entry name" value="TYR_RECOMBINASE"/>
    <property type="match status" value="1"/>
</dbReference>
<evidence type="ECO:0000313" key="4">
    <source>
        <dbReference type="Proteomes" id="UP000240322"/>
    </source>
</evidence>
<name>A0A2R6A6B7_9ARCH</name>
<evidence type="ECO:0000256" key="1">
    <source>
        <dbReference type="ARBA" id="ARBA00023172"/>
    </source>
</evidence>
<proteinExistence type="predicted"/>
<dbReference type="InterPro" id="IPR013762">
    <property type="entry name" value="Integrase-like_cat_sf"/>
</dbReference>
<dbReference type="Proteomes" id="UP000240322">
    <property type="component" value="Unassembled WGS sequence"/>
</dbReference>
<evidence type="ECO:0000259" key="2">
    <source>
        <dbReference type="PROSITE" id="PS51898"/>
    </source>
</evidence>
<sequence length="177" mass="20620">MVVLRGTWDQGLDYEKTKRLLVEKIKQVRGAKGVRARCALAYTCVLLFQLRNGSRVSEAVDAVKEWVKTKKKEVEVPVRKHRFLELRKMVVPEELREEDRLDCASVLEYIKTANVEMFARRSLGFNTHSLRYARITHLVKKGVSPSLIAKITHHRRLDYVLRYTEQKAADELNREIA</sequence>
<keyword evidence="1" id="KW-0233">DNA recombination</keyword>
<feature type="domain" description="Tyr recombinase" evidence="2">
    <location>
        <begin position="15"/>
        <end position="177"/>
    </location>
</feature>
<comment type="caution">
    <text evidence="3">The sequence shown here is derived from an EMBL/GenBank/DDBJ whole genome shotgun (WGS) entry which is preliminary data.</text>
</comment>
<dbReference type="EMBL" id="NEXE01000396">
    <property type="protein sequence ID" value="PSN82002.1"/>
    <property type="molecule type" value="Genomic_DNA"/>
</dbReference>
<protein>
    <recommendedName>
        <fullName evidence="2">Tyr recombinase domain-containing protein</fullName>
    </recommendedName>
</protein>
<dbReference type="GO" id="GO:0006310">
    <property type="term" value="P:DNA recombination"/>
    <property type="evidence" value="ECO:0007669"/>
    <property type="project" value="UniProtKB-KW"/>
</dbReference>
<dbReference type="GO" id="GO:0003677">
    <property type="term" value="F:DNA binding"/>
    <property type="evidence" value="ECO:0007669"/>
    <property type="project" value="InterPro"/>
</dbReference>
<gene>
    <name evidence="3" type="ORF">B9Q03_14725</name>
</gene>
<dbReference type="Gene3D" id="1.10.443.10">
    <property type="entry name" value="Intergrase catalytic core"/>
    <property type="match status" value="1"/>
</dbReference>
<dbReference type="InterPro" id="IPR002104">
    <property type="entry name" value="Integrase_catalytic"/>
</dbReference>
<organism evidence="3 4">
    <name type="scientific">Candidatus Marsarchaeota G2 archaeon OSP_D</name>
    <dbReference type="NCBI Taxonomy" id="1978157"/>
    <lineage>
        <taxon>Archaea</taxon>
        <taxon>Candidatus Marsarchaeota</taxon>
        <taxon>Candidatus Marsarchaeota group 2</taxon>
    </lineage>
</organism>
<reference evidence="3 4" key="1">
    <citation type="submission" date="2017-04" db="EMBL/GenBank/DDBJ databases">
        <title>Novel microbial lineages endemic to geothermal iron-oxide mats fill important gaps in the evolutionary history of Archaea.</title>
        <authorList>
            <person name="Jay Z.J."/>
            <person name="Beam J.P."/>
            <person name="Dlakic M."/>
            <person name="Rusch D.B."/>
            <person name="Kozubal M.A."/>
            <person name="Inskeep W.P."/>
        </authorList>
    </citation>
    <scope>NUCLEOTIDE SEQUENCE [LARGE SCALE GENOMIC DNA]</scope>
    <source>
        <strain evidence="3">OSP_D</strain>
    </source>
</reference>
<dbReference type="GO" id="GO:0015074">
    <property type="term" value="P:DNA integration"/>
    <property type="evidence" value="ECO:0007669"/>
    <property type="project" value="InterPro"/>
</dbReference>
<evidence type="ECO:0000313" key="3">
    <source>
        <dbReference type="EMBL" id="PSN82002.1"/>
    </source>
</evidence>
<accession>A0A2R6A6B7</accession>